<comment type="caution">
    <text evidence="3">The sequence shown here is derived from an EMBL/GenBank/DDBJ whole genome shotgun (WGS) entry which is preliminary data.</text>
</comment>
<reference evidence="4" key="1">
    <citation type="journal article" date="2019" name="Int. J. Syst. Evol. Microbiol.">
        <title>The Global Catalogue of Microorganisms (GCM) 10K type strain sequencing project: providing services to taxonomists for standard genome sequencing and annotation.</title>
        <authorList>
            <consortium name="The Broad Institute Genomics Platform"/>
            <consortium name="The Broad Institute Genome Sequencing Center for Infectious Disease"/>
            <person name="Wu L."/>
            <person name="Ma J."/>
        </authorList>
    </citation>
    <scope>NUCLEOTIDE SEQUENCE [LARGE SCALE GENOMIC DNA]</scope>
    <source>
        <strain evidence="4">NBRC 112416</strain>
    </source>
</reference>
<evidence type="ECO:0000313" key="4">
    <source>
        <dbReference type="Proteomes" id="UP001156691"/>
    </source>
</evidence>
<feature type="chain" id="PRO_5046573558" evidence="2">
    <location>
        <begin position="23"/>
        <end position="153"/>
    </location>
</feature>
<sequence length="153" mass="15514">MIYAFALLLGAAAGLRTMTASAAVSWAAAIGWIDLSGTWAAFMGATMTPWILTLPAFAELVGDKLPTTPSRKLPTPFTGRLLSGAFSGAVLGLAASEWVGGLVAGAIGAIIGTYGGAEARARLARAFRRDLPAALIEDVVAVVGAILIVMAVA</sequence>
<keyword evidence="4" id="KW-1185">Reference proteome</keyword>
<name>A0ABQ5W0M6_9HYPH</name>
<dbReference type="EMBL" id="BSNS01000004">
    <property type="protein sequence ID" value="GLQ53532.1"/>
    <property type="molecule type" value="Genomic_DNA"/>
</dbReference>
<feature type="transmembrane region" description="Helical" evidence="1">
    <location>
        <begin position="101"/>
        <end position="119"/>
    </location>
</feature>
<dbReference type="RefSeq" id="WP_284338980.1">
    <property type="nucleotide sequence ID" value="NZ_BSNS01000004.1"/>
</dbReference>
<protein>
    <submittedName>
        <fullName evidence="3">Membrane protein</fullName>
    </submittedName>
</protein>
<proteinExistence type="predicted"/>
<evidence type="ECO:0000256" key="2">
    <source>
        <dbReference type="SAM" id="SignalP"/>
    </source>
</evidence>
<keyword evidence="1" id="KW-0472">Membrane</keyword>
<keyword evidence="1" id="KW-0812">Transmembrane</keyword>
<keyword evidence="2" id="KW-0732">Signal</keyword>
<organism evidence="3 4">
    <name type="scientific">Devosia nitrariae</name>
    <dbReference type="NCBI Taxonomy" id="2071872"/>
    <lineage>
        <taxon>Bacteria</taxon>
        <taxon>Pseudomonadati</taxon>
        <taxon>Pseudomonadota</taxon>
        <taxon>Alphaproteobacteria</taxon>
        <taxon>Hyphomicrobiales</taxon>
        <taxon>Devosiaceae</taxon>
        <taxon>Devosia</taxon>
    </lineage>
</organism>
<accession>A0ABQ5W0M6</accession>
<feature type="transmembrane region" description="Helical" evidence="1">
    <location>
        <begin position="131"/>
        <end position="152"/>
    </location>
</feature>
<keyword evidence="1" id="KW-1133">Transmembrane helix</keyword>
<gene>
    <name evidence="3" type="ORF">GCM10010862_07910</name>
</gene>
<evidence type="ECO:0000256" key="1">
    <source>
        <dbReference type="SAM" id="Phobius"/>
    </source>
</evidence>
<feature type="signal peptide" evidence="2">
    <location>
        <begin position="1"/>
        <end position="22"/>
    </location>
</feature>
<dbReference type="Proteomes" id="UP001156691">
    <property type="component" value="Unassembled WGS sequence"/>
</dbReference>
<evidence type="ECO:0000313" key="3">
    <source>
        <dbReference type="EMBL" id="GLQ53532.1"/>
    </source>
</evidence>